<proteinExistence type="predicted"/>
<feature type="region of interest" description="Disordered" evidence="1">
    <location>
        <begin position="57"/>
        <end position="82"/>
    </location>
</feature>
<organism evidence="2 3">
    <name type="scientific">Danaus chrysippus</name>
    <name type="common">African queen</name>
    <dbReference type="NCBI Taxonomy" id="151541"/>
    <lineage>
        <taxon>Eukaryota</taxon>
        <taxon>Metazoa</taxon>
        <taxon>Ecdysozoa</taxon>
        <taxon>Arthropoda</taxon>
        <taxon>Hexapoda</taxon>
        <taxon>Insecta</taxon>
        <taxon>Pterygota</taxon>
        <taxon>Neoptera</taxon>
        <taxon>Endopterygota</taxon>
        <taxon>Lepidoptera</taxon>
        <taxon>Glossata</taxon>
        <taxon>Ditrysia</taxon>
        <taxon>Papilionoidea</taxon>
        <taxon>Nymphalidae</taxon>
        <taxon>Danainae</taxon>
        <taxon>Danaini</taxon>
        <taxon>Danaina</taxon>
        <taxon>Danaus</taxon>
        <taxon>Anosia</taxon>
    </lineage>
</organism>
<gene>
    <name evidence="2" type="ORF">DCHRY22_LOCUS13094</name>
</gene>
<dbReference type="EMBL" id="CAKASE010000078">
    <property type="protein sequence ID" value="CAG9579117.1"/>
    <property type="molecule type" value="Genomic_DNA"/>
</dbReference>
<protein>
    <submittedName>
        <fullName evidence="2">(African queen) hypothetical protein</fullName>
    </submittedName>
</protein>
<sequence length="196" mass="21218">MRVCADTACDEWTGGRGGGRPYLYRAAVSPPRRLSDGFGPIVGRAFWYIALRPGAPRPPLPRPRAPRTPRAQPRPGHSRSASHSATSLLILLCRSRDLLAPHVLLFCNNEPMVGEVIVECGPPTAAVHPRALPSTLMLLKCKLLLCHKVISVLPGLEHSSHSSMFPFQQWMIQGTRVAGAVRSTPAASPAIGKRNV</sequence>
<keyword evidence="3" id="KW-1185">Reference proteome</keyword>
<name>A0A8J2R4W7_9NEOP</name>
<evidence type="ECO:0000313" key="3">
    <source>
        <dbReference type="Proteomes" id="UP000789524"/>
    </source>
</evidence>
<accession>A0A8J2R4W7</accession>
<evidence type="ECO:0000313" key="2">
    <source>
        <dbReference type="EMBL" id="CAG9579117.1"/>
    </source>
</evidence>
<comment type="caution">
    <text evidence="2">The sequence shown here is derived from an EMBL/GenBank/DDBJ whole genome shotgun (WGS) entry which is preliminary data.</text>
</comment>
<dbReference type="AlphaFoldDB" id="A0A8J2R4W7"/>
<dbReference type="Proteomes" id="UP000789524">
    <property type="component" value="Unassembled WGS sequence"/>
</dbReference>
<reference evidence="2" key="1">
    <citation type="submission" date="2021-09" db="EMBL/GenBank/DDBJ databases">
        <authorList>
            <person name="Martin H S."/>
        </authorList>
    </citation>
    <scope>NUCLEOTIDE SEQUENCE</scope>
</reference>
<evidence type="ECO:0000256" key="1">
    <source>
        <dbReference type="SAM" id="MobiDB-lite"/>
    </source>
</evidence>